<dbReference type="InterPro" id="IPR016163">
    <property type="entry name" value="Ald_DH_C"/>
</dbReference>
<organism evidence="4 5">
    <name type="scientific">Thermoflavimicrobium daqui</name>
    <dbReference type="NCBI Taxonomy" id="2137476"/>
    <lineage>
        <taxon>Bacteria</taxon>
        <taxon>Bacillati</taxon>
        <taxon>Bacillota</taxon>
        <taxon>Bacilli</taxon>
        <taxon>Bacillales</taxon>
        <taxon>Thermoactinomycetaceae</taxon>
        <taxon>Thermoflavimicrobium</taxon>
    </lineage>
</organism>
<gene>
    <name evidence="4" type="ORF">DL897_17350</name>
</gene>
<protein>
    <submittedName>
        <fullName evidence="4">Aldehyde dehydrogenase</fullName>
    </submittedName>
</protein>
<dbReference type="InterPro" id="IPR016162">
    <property type="entry name" value="Ald_DH_N"/>
</dbReference>
<dbReference type="SUPFAM" id="SSF53720">
    <property type="entry name" value="ALDH-like"/>
    <property type="match status" value="1"/>
</dbReference>
<name>A0A364K0M0_9BACL</name>
<evidence type="ECO:0000256" key="2">
    <source>
        <dbReference type="ARBA" id="ARBA00023002"/>
    </source>
</evidence>
<feature type="domain" description="Aldehyde dehydrogenase" evidence="3">
    <location>
        <begin position="21"/>
        <end position="470"/>
    </location>
</feature>
<evidence type="ECO:0000256" key="1">
    <source>
        <dbReference type="ARBA" id="ARBA00009986"/>
    </source>
</evidence>
<comment type="similarity">
    <text evidence="1">Belongs to the aldehyde dehydrogenase family.</text>
</comment>
<dbReference type="OrthoDB" id="20170at2"/>
<dbReference type="Gene3D" id="3.40.605.10">
    <property type="entry name" value="Aldehyde Dehydrogenase, Chain A, domain 1"/>
    <property type="match status" value="1"/>
</dbReference>
<comment type="caution">
    <text evidence="4">The sequence shown here is derived from an EMBL/GenBank/DDBJ whole genome shotgun (WGS) entry which is preliminary data.</text>
</comment>
<dbReference type="Proteomes" id="UP000251213">
    <property type="component" value="Unassembled WGS sequence"/>
</dbReference>
<dbReference type="PANTHER" id="PTHR42991">
    <property type="entry name" value="ALDEHYDE DEHYDROGENASE"/>
    <property type="match status" value="1"/>
</dbReference>
<keyword evidence="2" id="KW-0560">Oxidoreductase</keyword>
<evidence type="ECO:0000313" key="5">
    <source>
        <dbReference type="Proteomes" id="UP000251213"/>
    </source>
</evidence>
<dbReference type="RefSeq" id="WP_113660378.1">
    <property type="nucleotide sequence ID" value="NZ_KZ845682.1"/>
</dbReference>
<accession>A0A364K0M0</accession>
<dbReference type="FunFam" id="3.40.605.10:FF:000007">
    <property type="entry name" value="NAD/NADP-dependent betaine aldehyde dehydrogenase"/>
    <property type="match status" value="1"/>
</dbReference>
<dbReference type="CDD" id="cd07149">
    <property type="entry name" value="ALDH_y4uC"/>
    <property type="match status" value="1"/>
</dbReference>
<dbReference type="InterPro" id="IPR016161">
    <property type="entry name" value="Ald_DH/histidinol_DH"/>
</dbReference>
<dbReference type="Gene3D" id="3.40.309.10">
    <property type="entry name" value="Aldehyde Dehydrogenase, Chain A, domain 2"/>
    <property type="match status" value="1"/>
</dbReference>
<dbReference type="InterPro" id="IPR051020">
    <property type="entry name" value="ALDH-related_metabolic_enz"/>
</dbReference>
<reference evidence="4 5" key="2">
    <citation type="submission" date="2018-06" db="EMBL/GenBank/DDBJ databases">
        <authorList>
            <person name="Zhirakovskaya E."/>
        </authorList>
    </citation>
    <scope>NUCLEOTIDE SEQUENCE [LARGE SCALE GENOMIC DNA]</scope>
    <source>
        <strain evidence="4 5">FBKL4.011</strain>
    </source>
</reference>
<dbReference type="Pfam" id="PF00171">
    <property type="entry name" value="Aldedh"/>
    <property type="match status" value="1"/>
</dbReference>
<dbReference type="InterPro" id="IPR015590">
    <property type="entry name" value="Aldehyde_DH_dom"/>
</dbReference>
<dbReference type="GO" id="GO:0008911">
    <property type="term" value="F:lactaldehyde dehydrogenase (NAD+) activity"/>
    <property type="evidence" value="ECO:0007669"/>
    <property type="project" value="TreeGrafter"/>
</dbReference>
<evidence type="ECO:0000313" key="4">
    <source>
        <dbReference type="EMBL" id="RAL21053.1"/>
    </source>
</evidence>
<dbReference type="PANTHER" id="PTHR42991:SF1">
    <property type="entry name" value="ALDEHYDE DEHYDROGENASE"/>
    <property type="match status" value="1"/>
</dbReference>
<evidence type="ECO:0000259" key="3">
    <source>
        <dbReference type="Pfam" id="PF00171"/>
    </source>
</evidence>
<keyword evidence="5" id="KW-1185">Reference proteome</keyword>
<proteinExistence type="inferred from homology"/>
<sequence length="476" mass="52922">MKMDQRHLWIGGKWKQAERYESLLSPYSGEAIAKVAQATKENAKEAIEVAHQAFLSFKQIPAYQRAEILYQAVHLLEQRKEEAARIIAMEAAKPIRNARLELDRTIQTYQFAAEEAKRIVGERIPMDAAIGGENRIGFTLRFPVGVVTAITPFNFPFNLVAHKVGPAIAAGNTIVLKPAEKTPLSALFLAELFQKAGLPDGVLNIIPGRGPELGETLVTHPHVKKVTFTGSPEVGKEIHKMAEFRKITLELGSNSALIVDQGTEISGMIDRVVEGAFSYNGQVCISIQRIYVHHTLYEAFLHELVERTKRLKIGSPLDEDTMITALINQKAAHRIHAWIEEAVQAGAELVYGGTLEGNVLVPAILTQVPHHSKLIQQEVFGPVVNVLPYDHLDEVIGWVNDSRYGLNAGVYTHDLRTAFSCIHQIETGGVLINDIPTFRLDHMPYGGIKDSGIGREGIQYAIREMMVEKLVSFHWR</sequence>
<reference evidence="4 5" key="1">
    <citation type="submission" date="2018-06" db="EMBL/GenBank/DDBJ databases">
        <title>Thermoflavimicrobium daqus sp. nov., a thermophilic microbe isolated from Moutai-flavour Daqu.</title>
        <authorList>
            <person name="Wang X."/>
            <person name="Zhou H."/>
        </authorList>
    </citation>
    <scope>NUCLEOTIDE SEQUENCE [LARGE SCALE GENOMIC DNA]</scope>
    <source>
        <strain evidence="4 5">FBKL4.011</strain>
    </source>
</reference>
<dbReference type="EMBL" id="QJKK01000020">
    <property type="protein sequence ID" value="RAL21053.1"/>
    <property type="molecule type" value="Genomic_DNA"/>
</dbReference>
<dbReference type="AlphaFoldDB" id="A0A364K0M0"/>